<dbReference type="EMBL" id="DAAUQX010000054">
    <property type="protein sequence ID" value="HAF2130155.1"/>
    <property type="molecule type" value="Genomic_DNA"/>
</dbReference>
<sequence length="354" mass="39898">MTKTLNPTIIITVSGPTGSGKSRVLAVIADVLKLIHGDCIIEAPDVKAEKEMCGDDYTKPRSGTIFKLEEVNLPAENGIHRIRNMSYADVLTFFKWMGFRDSIGHSLTMNGDFRELLDLAFNHQDKPAREITVDDVVDRPVPVRIQKLMSKLGISFEEFKETDLQPVVDLVNWALTTPPVPEQTTQPDKKGNEYSSRNPNLLSGVVYKDHYDTVRRNTALSQAIKLIDQQPRGNIDPVTARAAWYGFMNQHNHTDLANYLGSVFNGSVNRVRRTLSLQDVNMNDLPAASPEQEELAEKISGIYSCVMSQLHGLRDATRACKFWRKTLEEQASKELLAEIIVRSIDDERNRTEEN</sequence>
<organism evidence="2">
    <name type="scientific">Salmonella enterica</name>
    <name type="common">Salmonella choleraesuis</name>
    <dbReference type="NCBI Taxonomy" id="28901"/>
    <lineage>
        <taxon>Bacteria</taxon>
        <taxon>Pseudomonadati</taxon>
        <taxon>Pseudomonadota</taxon>
        <taxon>Gammaproteobacteria</taxon>
        <taxon>Enterobacterales</taxon>
        <taxon>Enterobacteriaceae</taxon>
        <taxon>Salmonella</taxon>
    </lineage>
</organism>
<evidence type="ECO:0000313" key="2">
    <source>
        <dbReference type="EMBL" id="HAF2130155.1"/>
    </source>
</evidence>
<gene>
    <name evidence="2" type="ORF">G9F27_004426</name>
</gene>
<feature type="region of interest" description="Disordered" evidence="1">
    <location>
        <begin position="178"/>
        <end position="198"/>
    </location>
</feature>
<accession>A0A743PE92</accession>
<protein>
    <submittedName>
        <fullName evidence="2">Uncharacterized protein</fullName>
    </submittedName>
</protein>
<name>A0A743PE92_SALER</name>
<proteinExistence type="predicted"/>
<dbReference type="AlphaFoldDB" id="A0A743PE92"/>
<comment type="caution">
    <text evidence="2">The sequence shown here is derived from an EMBL/GenBank/DDBJ whole genome shotgun (WGS) entry which is preliminary data.</text>
</comment>
<evidence type="ECO:0000256" key="1">
    <source>
        <dbReference type="SAM" id="MobiDB-lite"/>
    </source>
</evidence>
<reference evidence="2" key="2">
    <citation type="submission" date="2020-02" db="EMBL/GenBank/DDBJ databases">
        <authorList>
            <consortium name="NCBI Pathogen Detection Project"/>
        </authorList>
    </citation>
    <scope>NUCLEOTIDE SEQUENCE</scope>
    <source>
        <strain evidence="2">MA.CK_00/00001968</strain>
    </source>
</reference>
<dbReference type="InterPro" id="IPR027417">
    <property type="entry name" value="P-loop_NTPase"/>
</dbReference>
<dbReference type="SUPFAM" id="SSF52540">
    <property type="entry name" value="P-loop containing nucleoside triphosphate hydrolases"/>
    <property type="match status" value="1"/>
</dbReference>
<reference evidence="2" key="1">
    <citation type="journal article" date="2018" name="Genome Biol.">
        <title>SKESA: strategic k-mer extension for scrupulous assemblies.</title>
        <authorList>
            <person name="Souvorov A."/>
            <person name="Agarwala R."/>
            <person name="Lipman D.J."/>
        </authorList>
    </citation>
    <scope>NUCLEOTIDE SEQUENCE</scope>
    <source>
        <strain evidence="2">MA.CK_00/00001968</strain>
    </source>
</reference>